<comment type="caution">
    <text evidence="1">The sequence shown here is derived from an EMBL/GenBank/DDBJ whole genome shotgun (WGS) entry which is preliminary data.</text>
</comment>
<accession>A0A2N3G682</accession>
<sequence length="460" mass="49842">MISETNVPTAASQPTELVNATDGSIWFGETAGNKLGRLEGYPTSSWYLAEGVTEWGFSTYITVENPNAAAAHVNVTYMPKGAPPMFEAVALPANSQMTLTNDHLLAVMGAPRDFSTRIVCAEGFAIAVDRTMQWTGPGASAPELHNSIGVTSPARRWYLAEGSSNWGFECFLLIQNPTAYTANCQVTYMIEGEGPQTFTKTVGPNSRETYAMVDDIGAKDTSIEVLSNVPVIPERAMYRNDRREGHDSIGTPAPALKYYLAEGTTAWNFMTFLLVQNPNPQPVDVTVTYQTAGGDVPQPAFQMDPNSRKTINVNTVMPGVDLSTTVEGTLPIIAERAMYLPSPSGEICHDSIGMDSAHSTFYLPDGQTSEGCETYTLVQNPNGVPVDIQIDYLMAGGAGNSFHGYTLDPNSRRTFKMNDVVSGRGAVKVTCTSGHNIMVERAMYWNSRQAATDTIGRFTD</sequence>
<evidence type="ECO:0000313" key="2">
    <source>
        <dbReference type="Proteomes" id="UP000233654"/>
    </source>
</evidence>
<dbReference type="Proteomes" id="UP000233654">
    <property type="component" value="Unassembled WGS sequence"/>
</dbReference>
<organism evidence="1 2">
    <name type="scientific">Candidatus Anoxymicrobium japonicum</name>
    <dbReference type="NCBI Taxonomy" id="2013648"/>
    <lineage>
        <taxon>Bacteria</taxon>
        <taxon>Bacillati</taxon>
        <taxon>Actinomycetota</taxon>
        <taxon>Candidatus Geothermincolia</taxon>
        <taxon>Candidatus Geothermincolales</taxon>
        <taxon>Candidatus Anoxymicrobiaceae</taxon>
        <taxon>Candidatus Anoxymicrobium</taxon>
    </lineage>
</organism>
<dbReference type="Gene3D" id="2.130.10.10">
    <property type="entry name" value="YVTN repeat-like/Quinoprotein amine dehydrogenase"/>
    <property type="match status" value="1"/>
</dbReference>
<dbReference type="InterPro" id="IPR036698">
    <property type="entry name" value="TM1070-like_sf"/>
</dbReference>
<dbReference type="EMBL" id="PHEX01000027">
    <property type="protein sequence ID" value="PKQ28221.1"/>
    <property type="molecule type" value="Genomic_DNA"/>
</dbReference>
<gene>
    <name evidence="1" type="ORF">CVT63_04010</name>
</gene>
<evidence type="ECO:0000313" key="1">
    <source>
        <dbReference type="EMBL" id="PKQ28221.1"/>
    </source>
</evidence>
<protein>
    <submittedName>
        <fullName evidence="1">Uncharacterized protein</fullName>
    </submittedName>
</protein>
<dbReference type="Gene3D" id="2.60.290.11">
    <property type="entry name" value="TM1070-like"/>
    <property type="match status" value="2"/>
</dbReference>
<name>A0A2N3G682_9ACTN</name>
<dbReference type="InterPro" id="IPR015943">
    <property type="entry name" value="WD40/YVTN_repeat-like_dom_sf"/>
</dbReference>
<proteinExistence type="predicted"/>
<dbReference type="AlphaFoldDB" id="A0A2N3G682"/>
<reference evidence="1 2" key="1">
    <citation type="journal article" date="2017" name="ISME J.">
        <title>Potential for microbial H2 and metal transformations associated with novel bacteria and archaea in deep terrestrial subsurface sediments.</title>
        <authorList>
            <person name="Hernsdorf A.W."/>
            <person name="Amano Y."/>
            <person name="Miyakawa K."/>
            <person name="Ise K."/>
            <person name="Suzuki Y."/>
            <person name="Anantharaman K."/>
            <person name="Probst A."/>
            <person name="Burstein D."/>
            <person name="Thomas B.C."/>
            <person name="Banfield J.F."/>
        </authorList>
    </citation>
    <scope>NUCLEOTIDE SEQUENCE [LARGE SCALE GENOMIC DNA]</scope>
    <source>
        <strain evidence="1">HGW-Actinobacteria-3</strain>
    </source>
</reference>